<dbReference type="GO" id="GO:0004748">
    <property type="term" value="F:ribonucleoside-diphosphate reductase activity, thioredoxin disulfide as acceptor"/>
    <property type="evidence" value="ECO:0007669"/>
    <property type="project" value="UniProtKB-EC"/>
</dbReference>
<dbReference type="InterPro" id="IPR050862">
    <property type="entry name" value="RdRp_reductase_class-2"/>
</dbReference>
<dbReference type="InterPro" id="IPR013344">
    <property type="entry name" value="RNR_NrdJ/NrdZ"/>
</dbReference>
<dbReference type="Pfam" id="PF08471">
    <property type="entry name" value="Ribonuc_red_2_N"/>
    <property type="match status" value="1"/>
</dbReference>
<feature type="compositionally biased region" description="Basic residues" evidence="14">
    <location>
        <begin position="873"/>
        <end position="882"/>
    </location>
</feature>
<feature type="domain" description="Ribonucleotide reductase class II vitamin B12-dependent N-terminal" evidence="16">
    <location>
        <begin position="65"/>
        <end position="159"/>
    </location>
</feature>
<keyword evidence="10 13" id="KW-0170">Cobalt</keyword>
<dbReference type="PANTHER" id="PTHR43371">
    <property type="entry name" value="VITAMIN B12-DEPENDENT RIBONUCLEOTIDE REDUCTASE"/>
    <property type="match status" value="1"/>
</dbReference>
<evidence type="ECO:0000256" key="13">
    <source>
        <dbReference type="RuleBase" id="RU364064"/>
    </source>
</evidence>
<comment type="similarity">
    <text evidence="2 13">Belongs to the ribonucleoside diphosphate reductase class-2 family.</text>
</comment>
<evidence type="ECO:0000256" key="4">
    <source>
        <dbReference type="ARBA" id="ARBA00014409"/>
    </source>
</evidence>
<dbReference type="CDD" id="cd02888">
    <property type="entry name" value="RNR_II_dimer"/>
    <property type="match status" value="1"/>
</dbReference>
<evidence type="ECO:0000256" key="3">
    <source>
        <dbReference type="ARBA" id="ARBA00012274"/>
    </source>
</evidence>
<dbReference type="Proteomes" id="UP000230859">
    <property type="component" value="Unassembled WGS sequence"/>
</dbReference>
<dbReference type="GO" id="GO:0050897">
    <property type="term" value="F:cobalt ion binding"/>
    <property type="evidence" value="ECO:0007669"/>
    <property type="project" value="InterPro"/>
</dbReference>
<evidence type="ECO:0000256" key="1">
    <source>
        <dbReference type="ARBA" id="ARBA00001922"/>
    </source>
</evidence>
<evidence type="ECO:0000259" key="16">
    <source>
        <dbReference type="Pfam" id="PF08471"/>
    </source>
</evidence>
<feature type="region of interest" description="Disordered" evidence="14">
    <location>
        <begin position="1"/>
        <end position="56"/>
    </location>
</feature>
<feature type="domain" description="Ribonucleotide reductase large subunit C-terminal" evidence="15">
    <location>
        <begin position="731"/>
        <end position="836"/>
    </location>
</feature>
<evidence type="ECO:0000256" key="8">
    <source>
        <dbReference type="ARBA" id="ARBA00023002"/>
    </source>
</evidence>
<evidence type="ECO:0000256" key="14">
    <source>
        <dbReference type="SAM" id="MobiDB-lite"/>
    </source>
</evidence>
<comment type="catalytic activity">
    <reaction evidence="12 13">
        <text>a 2'-deoxyribonucleoside 5'-diphosphate + [thioredoxin]-disulfide + H2O = a ribonucleoside 5'-diphosphate + [thioredoxin]-dithiol</text>
        <dbReference type="Rhea" id="RHEA:23252"/>
        <dbReference type="Rhea" id="RHEA-COMP:10698"/>
        <dbReference type="Rhea" id="RHEA-COMP:10700"/>
        <dbReference type="ChEBI" id="CHEBI:15377"/>
        <dbReference type="ChEBI" id="CHEBI:29950"/>
        <dbReference type="ChEBI" id="CHEBI:50058"/>
        <dbReference type="ChEBI" id="CHEBI:57930"/>
        <dbReference type="ChEBI" id="CHEBI:73316"/>
        <dbReference type="EC" id="1.17.4.1"/>
    </reaction>
</comment>
<dbReference type="InterPro" id="IPR000788">
    <property type="entry name" value="RNR_lg_C"/>
</dbReference>
<evidence type="ECO:0000256" key="9">
    <source>
        <dbReference type="ARBA" id="ARBA00023157"/>
    </source>
</evidence>
<keyword evidence="7 13" id="KW-0547">Nucleotide-binding</keyword>
<evidence type="ECO:0000259" key="17">
    <source>
        <dbReference type="Pfam" id="PF12637"/>
    </source>
</evidence>
<evidence type="ECO:0000256" key="6">
    <source>
        <dbReference type="ARBA" id="ARBA00022634"/>
    </source>
</evidence>
<dbReference type="Pfam" id="PF12637">
    <property type="entry name" value="TSCPD"/>
    <property type="match status" value="1"/>
</dbReference>
<accession>A0A2H0LN10</accession>
<dbReference type="EC" id="1.17.4.1" evidence="3 13"/>
<sequence length="1081" mass="118195">MNTKLHKPKQAIKKRSLSGNEAAGPVHDRLSARHSHPSGTDKGIRLPRFHTQPGAHPFDQIEWTRRSTAITNPDGSVVFKMDDVEVPKSWSQLATDIVVSKYFRKAGVPGAGNETSVKQVVTRIARSIRRAGEALGGYFASAEDAEAFEMELTYLLVTQRVAFNSPVWFNCGLFHEYGIEGSGGNWYWNPETDQIELKENAYSHPQCSACFIQAVNDDLMSIFDLVKSEARLFKYGSGTGTNFSRLRGRQEKLSGGGTSSGLMSFLEVLDRGAGATKSGGTTRRAAKMVCLDMDHPEIVDFINWKVKEERKVRALIAAGYPSDFNGEAYRTVSGQNSNNSIRVSDQFMEAALSGSQWQTRMRTTGEVCDTYDANTLFDQISQAAWECADPGIQFDTTINRWHTCKGTDKIYASNPCSEYMFLDNSACNLASINLMKLLGPDGSFDIEAYRHAIRVFIVAQEILVDFASYPTQEIALNSHDYRPLGLGYANLGTLLMVQGIPYDSAAGFAICGALTAILTGHAYRVSAEIAQSKGAFPGYPKNREPMIQVMEMHRDASYQINKEACPSDLLNAAQEDWNEAVAFGKSYGYRNAQSTVIAPTGTIGLLMDCDTTGIEPDFALIKFKKLAGGGYFKIVNQSVPRALKNLGYSDGEIQEIIEFVAGTNSFKGAPWINENSLHEKGFTSDDLLKIEGALPSAFELEQAFGSWILGEEALKRLGFKEEQYKAPGFNVLKELGFSKAEIEEASTLICGSMTVEGAPHLKPEHLPVFDCANKCGKTGKRFILPMAHIHMMAAAQPFISGAISKTVNIPNESTVEDVKNLYVEGWKLGLKAVALYRDGCKASQPLNTSSKDSSSTGEEKAAKEETASVQQPLRRRLPRKRSGFTQEARVSGHKIYLRTGEYEDNSLGEIFIDMHKEGAAFRSLMNCFAIAVSLGLQHGVPLKEFVDVFTFTRFEPQGPVDHPNIKYATSVIDYVFRVLGMEYLGRTDFIHKPIDDDMKPAKPKSAATAAAKPAAVTAKAISEAPVAATAAKAETKTSAALSDHLASLMGDAPICNSCGHVTVRNGACYKCLNCGNSIGCS</sequence>
<comment type="caution">
    <text evidence="18">The sequence shown here is derived from an EMBL/GenBank/DDBJ whole genome shotgun (WGS) entry which is preliminary data.</text>
</comment>
<proteinExistence type="inferred from homology"/>
<gene>
    <name evidence="18" type="ORF">COV74_07340</name>
</gene>
<evidence type="ECO:0000256" key="10">
    <source>
        <dbReference type="ARBA" id="ARBA00023285"/>
    </source>
</evidence>
<dbReference type="PRINTS" id="PR01183">
    <property type="entry name" value="RIBORDTASEM1"/>
</dbReference>
<dbReference type="InterPro" id="IPR024434">
    <property type="entry name" value="TSCPD_dom"/>
</dbReference>
<feature type="domain" description="Ribonucleotide reductase large subunit C-terminal" evidence="15">
    <location>
        <begin position="208"/>
        <end position="675"/>
    </location>
</feature>
<comment type="function">
    <text evidence="11 13">Catalyzes the reduction of ribonucleotides to deoxyribonucleotides. May function to provide a pool of deoxyribonucleotide precursors for DNA repair during oxygen limitation and/or for immediate growth after restoration of oxygen.</text>
</comment>
<dbReference type="EMBL" id="PCVY01000060">
    <property type="protein sequence ID" value="PIQ85822.1"/>
    <property type="molecule type" value="Genomic_DNA"/>
</dbReference>
<dbReference type="GO" id="GO:0000166">
    <property type="term" value="F:nucleotide binding"/>
    <property type="evidence" value="ECO:0007669"/>
    <property type="project" value="UniProtKB-KW"/>
</dbReference>
<evidence type="ECO:0000256" key="12">
    <source>
        <dbReference type="ARBA" id="ARBA00047754"/>
    </source>
</evidence>
<evidence type="ECO:0000313" key="19">
    <source>
        <dbReference type="Proteomes" id="UP000230859"/>
    </source>
</evidence>
<evidence type="ECO:0000256" key="5">
    <source>
        <dbReference type="ARBA" id="ARBA00022628"/>
    </source>
</evidence>
<evidence type="ECO:0000313" key="18">
    <source>
        <dbReference type="EMBL" id="PIQ85822.1"/>
    </source>
</evidence>
<protein>
    <recommendedName>
        <fullName evidence="4 13">Vitamin B12-dependent ribonucleotide reductase</fullName>
        <ecNumber evidence="3 13">1.17.4.1</ecNumber>
    </recommendedName>
</protein>
<dbReference type="AlphaFoldDB" id="A0A2H0LN10"/>
<evidence type="ECO:0000256" key="11">
    <source>
        <dbReference type="ARBA" id="ARBA00025437"/>
    </source>
</evidence>
<dbReference type="Gene3D" id="3.20.70.20">
    <property type="match status" value="2"/>
</dbReference>
<keyword evidence="6 13" id="KW-0237">DNA synthesis</keyword>
<keyword evidence="5 13" id="KW-0846">Cobalamin</keyword>
<keyword evidence="8 13" id="KW-0560">Oxidoreductase</keyword>
<feature type="domain" description="TSCPD" evidence="17">
    <location>
        <begin position="878"/>
        <end position="980"/>
    </location>
</feature>
<evidence type="ECO:0000256" key="2">
    <source>
        <dbReference type="ARBA" id="ARBA00007405"/>
    </source>
</evidence>
<dbReference type="InterPro" id="IPR013678">
    <property type="entry name" value="RNR_2_N"/>
</dbReference>
<dbReference type="PANTHER" id="PTHR43371:SF1">
    <property type="entry name" value="RIBONUCLEOSIDE-DIPHOSPHATE REDUCTASE"/>
    <property type="match status" value="1"/>
</dbReference>
<comment type="cofactor">
    <cofactor evidence="1 13">
        <name>adenosylcob(III)alamin</name>
        <dbReference type="ChEBI" id="CHEBI:18408"/>
    </cofactor>
</comment>
<feature type="compositionally biased region" description="Basic residues" evidence="14">
    <location>
        <begin position="1"/>
        <end position="16"/>
    </location>
</feature>
<reference evidence="18 19" key="1">
    <citation type="submission" date="2017-09" db="EMBL/GenBank/DDBJ databases">
        <title>Depth-based differentiation of microbial function through sediment-hosted aquifers and enrichment of novel symbionts in the deep terrestrial subsurface.</title>
        <authorList>
            <person name="Probst A.J."/>
            <person name="Ladd B."/>
            <person name="Jarett J.K."/>
            <person name="Geller-Mcgrath D.E."/>
            <person name="Sieber C.M."/>
            <person name="Emerson J.B."/>
            <person name="Anantharaman K."/>
            <person name="Thomas B.C."/>
            <person name="Malmstrom R."/>
            <person name="Stieglmeier M."/>
            <person name="Klingl A."/>
            <person name="Woyke T."/>
            <person name="Ryan C.M."/>
            <person name="Banfield J.F."/>
        </authorList>
    </citation>
    <scope>NUCLEOTIDE SEQUENCE [LARGE SCALE GENOMIC DNA]</scope>
    <source>
        <strain evidence="18">CG11_big_fil_rev_8_21_14_0_20_45_26</strain>
    </source>
</reference>
<dbReference type="NCBIfam" id="NF005122">
    <property type="entry name" value="PRK06556.1"/>
    <property type="match status" value="1"/>
</dbReference>
<dbReference type="Pfam" id="PF02867">
    <property type="entry name" value="Ribonuc_red_lgC"/>
    <property type="match status" value="2"/>
</dbReference>
<keyword evidence="9" id="KW-1015">Disulfide bond</keyword>
<evidence type="ECO:0000259" key="15">
    <source>
        <dbReference type="Pfam" id="PF02867"/>
    </source>
</evidence>
<dbReference type="GO" id="GO:0071897">
    <property type="term" value="P:DNA biosynthetic process"/>
    <property type="evidence" value="ECO:0007669"/>
    <property type="project" value="UniProtKB-KW"/>
</dbReference>
<organism evidence="18 19">
    <name type="scientific">Candidatus Abzuiibacterium crystallinum</name>
    <dbReference type="NCBI Taxonomy" id="1974748"/>
    <lineage>
        <taxon>Bacteria</taxon>
        <taxon>Pseudomonadati</taxon>
        <taxon>Candidatus Omnitrophota</taxon>
        <taxon>Candidatus Abzuiibacterium</taxon>
    </lineage>
</organism>
<name>A0A2H0LN10_9BACT</name>
<dbReference type="NCBIfam" id="TIGR02504">
    <property type="entry name" value="NrdJ_Z"/>
    <property type="match status" value="1"/>
</dbReference>
<evidence type="ECO:0000256" key="7">
    <source>
        <dbReference type="ARBA" id="ARBA00022741"/>
    </source>
</evidence>
<dbReference type="SUPFAM" id="SSF51998">
    <property type="entry name" value="PFL-like glycyl radical enzymes"/>
    <property type="match status" value="1"/>
</dbReference>
<dbReference type="GO" id="GO:0031419">
    <property type="term" value="F:cobalamin binding"/>
    <property type="evidence" value="ECO:0007669"/>
    <property type="project" value="UniProtKB-KW"/>
</dbReference>
<feature type="compositionally biased region" description="Basic and acidic residues" evidence="14">
    <location>
        <begin position="857"/>
        <end position="866"/>
    </location>
</feature>
<feature type="region of interest" description="Disordered" evidence="14">
    <location>
        <begin position="844"/>
        <end position="886"/>
    </location>
</feature>